<organism evidence="2 3">
    <name type="scientific">Lichenicoccus roseus</name>
    <dbReference type="NCBI Taxonomy" id="2683649"/>
    <lineage>
        <taxon>Bacteria</taxon>
        <taxon>Pseudomonadati</taxon>
        <taxon>Pseudomonadota</taxon>
        <taxon>Alphaproteobacteria</taxon>
        <taxon>Acetobacterales</taxon>
        <taxon>Acetobacteraceae</taxon>
        <taxon>Lichenicoccus</taxon>
    </lineage>
</organism>
<dbReference type="InterPro" id="IPR050266">
    <property type="entry name" value="AB_hydrolase_sf"/>
</dbReference>
<sequence length="318" mass="33379">MIRLLKWLLGGSALATGGLAAFSWWTARKVEAALPPKGRFLDVAGSQLHYVDTGKGPPILLIHGLGGQLLNFAGAGLQSLGDDHRVIALDRPGSGYSRRPFLASAALGAQAATVAGFIRALGLGRPLIVGHSLGGALALTLALNHPDCVGGLALLAPLTSVQDRVPVPFRRLVLRSRLLRMLVAWTVATPMAIRNRDEVMHTVFGPDAVPGEFPTVNGGMLALRPAAFFSASTDLTAVNQDMPGLVARFGSIKVPVGILFGTADRVLDYDANGTALKEVLPALDLELVEGAGHMIPVTAPERTLAFIRRMAEQVTSAG</sequence>
<dbReference type="PRINTS" id="PR00412">
    <property type="entry name" value="EPOXHYDRLASE"/>
</dbReference>
<dbReference type="Pfam" id="PF00561">
    <property type="entry name" value="Abhydrolase_1"/>
    <property type="match status" value="1"/>
</dbReference>
<dbReference type="InterPro" id="IPR000073">
    <property type="entry name" value="AB_hydrolase_1"/>
</dbReference>
<name>A0A5R9J064_9PROT</name>
<dbReference type="Proteomes" id="UP000305654">
    <property type="component" value="Unassembled WGS sequence"/>
</dbReference>
<evidence type="ECO:0000313" key="3">
    <source>
        <dbReference type="Proteomes" id="UP000305654"/>
    </source>
</evidence>
<evidence type="ECO:0000313" key="2">
    <source>
        <dbReference type="EMBL" id="TLU70922.1"/>
    </source>
</evidence>
<dbReference type="SUPFAM" id="SSF53474">
    <property type="entry name" value="alpha/beta-Hydrolases"/>
    <property type="match status" value="1"/>
</dbReference>
<dbReference type="RefSeq" id="WP_138327592.1">
    <property type="nucleotide sequence ID" value="NZ_VCDI01000009.1"/>
</dbReference>
<dbReference type="OrthoDB" id="9815441at2"/>
<dbReference type="PANTHER" id="PTHR43798">
    <property type="entry name" value="MONOACYLGLYCEROL LIPASE"/>
    <property type="match status" value="1"/>
</dbReference>
<dbReference type="AlphaFoldDB" id="A0A5R9J064"/>
<keyword evidence="3" id="KW-1185">Reference proteome</keyword>
<dbReference type="InterPro" id="IPR029058">
    <property type="entry name" value="AB_hydrolase_fold"/>
</dbReference>
<dbReference type="InterPro" id="IPR000639">
    <property type="entry name" value="Epox_hydrolase-like"/>
</dbReference>
<dbReference type="EMBL" id="VCDI01000009">
    <property type="protein sequence ID" value="TLU70922.1"/>
    <property type="molecule type" value="Genomic_DNA"/>
</dbReference>
<reference evidence="2 3" key="1">
    <citation type="submission" date="2019-05" db="EMBL/GenBank/DDBJ databases">
        <authorList>
            <person name="Pankratov T."/>
            <person name="Grouzdev D."/>
        </authorList>
    </citation>
    <scope>NUCLEOTIDE SEQUENCE [LARGE SCALE GENOMIC DNA]</scope>
    <source>
        <strain evidence="2 3">KEBCLARHB70R</strain>
    </source>
</reference>
<proteinExistence type="predicted"/>
<protein>
    <submittedName>
        <fullName evidence="2">Alpha/beta hydrolase</fullName>
    </submittedName>
</protein>
<gene>
    <name evidence="2" type="ORF">FE263_18850</name>
</gene>
<dbReference type="PRINTS" id="PR00111">
    <property type="entry name" value="ABHYDROLASE"/>
</dbReference>
<feature type="domain" description="AB hydrolase-1" evidence="1">
    <location>
        <begin position="57"/>
        <end position="298"/>
    </location>
</feature>
<keyword evidence="2" id="KW-0378">Hydrolase</keyword>
<comment type="caution">
    <text evidence="2">The sequence shown here is derived from an EMBL/GenBank/DDBJ whole genome shotgun (WGS) entry which is preliminary data.</text>
</comment>
<evidence type="ECO:0000259" key="1">
    <source>
        <dbReference type="Pfam" id="PF00561"/>
    </source>
</evidence>
<accession>A0A5R9J064</accession>
<dbReference type="GO" id="GO:0016787">
    <property type="term" value="F:hydrolase activity"/>
    <property type="evidence" value="ECO:0007669"/>
    <property type="project" value="UniProtKB-KW"/>
</dbReference>
<dbReference type="Gene3D" id="3.40.50.1820">
    <property type="entry name" value="alpha/beta hydrolase"/>
    <property type="match status" value="1"/>
</dbReference>